<dbReference type="InterPro" id="IPR015424">
    <property type="entry name" value="PyrdxlP-dep_Trfase"/>
</dbReference>
<gene>
    <name evidence="8" type="ORF">BDEG_23311</name>
</gene>
<comment type="similarity">
    <text evidence="4">Belongs to the group II decarboxylase family. Sphingosine-1-phosphate lyase subfamily.</text>
</comment>
<evidence type="ECO:0000313" key="8">
    <source>
        <dbReference type="EMBL" id="OAJ39470.1"/>
    </source>
</evidence>
<evidence type="ECO:0000256" key="6">
    <source>
        <dbReference type="ARBA" id="ARBA00042568"/>
    </source>
</evidence>
<proteinExistence type="inferred from homology"/>
<dbReference type="EMBL" id="DS022303">
    <property type="protein sequence ID" value="OAJ39470.1"/>
    <property type="molecule type" value="Genomic_DNA"/>
</dbReference>
<dbReference type="eggNOG" id="KOG0629">
    <property type="taxonomic scope" value="Eukaryota"/>
</dbReference>
<dbReference type="Gene3D" id="3.90.1150.10">
    <property type="entry name" value="Aspartate Aminotransferase, domain 1"/>
    <property type="match status" value="1"/>
</dbReference>
<dbReference type="PANTHER" id="PTHR42735">
    <property type="match status" value="1"/>
</dbReference>
<dbReference type="AlphaFoldDB" id="A0A177WIZ9"/>
<evidence type="ECO:0000313" key="9">
    <source>
        <dbReference type="Proteomes" id="UP000077115"/>
    </source>
</evidence>
<evidence type="ECO:0000256" key="1">
    <source>
        <dbReference type="ARBA" id="ARBA00001933"/>
    </source>
</evidence>
<dbReference type="GO" id="GO:0016020">
    <property type="term" value="C:membrane"/>
    <property type="evidence" value="ECO:0007669"/>
    <property type="project" value="GOC"/>
</dbReference>
<name>A0A177WIZ9_BATDL</name>
<dbReference type="STRING" id="403673.A0A177WIZ9"/>
<dbReference type="InterPro" id="IPR050477">
    <property type="entry name" value="GrpII_AminoAcid_Decarb"/>
</dbReference>
<dbReference type="Gene3D" id="3.40.640.10">
    <property type="entry name" value="Type I PLP-dependent aspartate aminotransferase-like (Major domain)"/>
    <property type="match status" value="1"/>
</dbReference>
<reference evidence="8 9" key="1">
    <citation type="submission" date="2006-10" db="EMBL/GenBank/DDBJ databases">
        <title>The Genome Sequence of Batrachochytrium dendrobatidis JEL423.</title>
        <authorList>
            <consortium name="The Broad Institute Genome Sequencing Platform"/>
            <person name="Birren B."/>
            <person name="Lander E."/>
            <person name="Galagan J."/>
            <person name="Cuomo C."/>
            <person name="Devon K."/>
            <person name="Jaffe D."/>
            <person name="Butler J."/>
            <person name="Alvarez P."/>
            <person name="Gnerre S."/>
            <person name="Grabherr M."/>
            <person name="Kleber M."/>
            <person name="Mauceli E."/>
            <person name="Brockman W."/>
            <person name="Young S."/>
            <person name="LaButti K."/>
            <person name="Sykes S."/>
            <person name="DeCaprio D."/>
            <person name="Crawford M."/>
            <person name="Koehrsen M."/>
            <person name="Engels R."/>
            <person name="Montgomery P."/>
            <person name="Pearson M."/>
            <person name="Howarth C."/>
            <person name="Larson L."/>
            <person name="White J."/>
            <person name="O'Leary S."/>
            <person name="Kodira C."/>
            <person name="Zeng Q."/>
            <person name="Yandava C."/>
            <person name="Alvarado L."/>
            <person name="Longcore J."/>
            <person name="James T."/>
        </authorList>
    </citation>
    <scope>NUCLEOTIDE SEQUENCE [LARGE SCALE GENOMIC DNA]</scope>
    <source>
        <strain evidence="8 9">JEL423</strain>
    </source>
</reference>
<accession>A0A177WIZ9</accession>
<dbReference type="GO" id="GO:0030170">
    <property type="term" value="F:pyridoxal phosphate binding"/>
    <property type="evidence" value="ECO:0007669"/>
    <property type="project" value="InterPro"/>
</dbReference>
<dbReference type="PANTHER" id="PTHR42735:SF6">
    <property type="entry name" value="SPHINGOSINE-1-PHOSPHATE LYASE 1"/>
    <property type="match status" value="1"/>
</dbReference>
<reference evidence="8 9" key="2">
    <citation type="submission" date="2016-05" db="EMBL/GenBank/DDBJ databases">
        <title>Lineage-specific infection strategies underlie the spectrum of fungal disease in amphibians.</title>
        <authorList>
            <person name="Cuomo C.A."/>
            <person name="Farrer R.A."/>
            <person name="James T."/>
            <person name="Longcore J."/>
            <person name="Birren B."/>
        </authorList>
    </citation>
    <scope>NUCLEOTIDE SEQUENCE [LARGE SCALE GENOMIC DNA]</scope>
    <source>
        <strain evidence="8 9">JEL423</strain>
    </source>
</reference>
<comment type="cofactor">
    <cofactor evidence="1 7">
        <name>pyridoxal 5'-phosphate</name>
        <dbReference type="ChEBI" id="CHEBI:597326"/>
    </cofactor>
</comment>
<dbReference type="InterPro" id="IPR002129">
    <property type="entry name" value="PyrdxlP-dep_de-COase"/>
</dbReference>
<evidence type="ECO:0000256" key="4">
    <source>
        <dbReference type="ARBA" id="ARBA00038302"/>
    </source>
</evidence>
<evidence type="ECO:0000256" key="7">
    <source>
        <dbReference type="PIRSR" id="PIRSR602129-50"/>
    </source>
</evidence>
<protein>
    <recommendedName>
        <fullName evidence="5">sphinganine-1-phosphate aldolase</fullName>
        <ecNumber evidence="5">4.1.2.27</ecNumber>
    </recommendedName>
    <alternativeName>
        <fullName evidence="6">Sphingosine-1-phosphate aldolase</fullName>
    </alternativeName>
</protein>
<dbReference type="OrthoDB" id="392571at2759"/>
<evidence type="ECO:0000256" key="2">
    <source>
        <dbReference type="ARBA" id="ARBA00022898"/>
    </source>
</evidence>
<keyword evidence="3" id="KW-0456">Lyase</keyword>
<dbReference type="Proteomes" id="UP000077115">
    <property type="component" value="Unassembled WGS sequence"/>
</dbReference>
<dbReference type="GO" id="GO:0005783">
    <property type="term" value="C:endoplasmic reticulum"/>
    <property type="evidence" value="ECO:0007669"/>
    <property type="project" value="TreeGrafter"/>
</dbReference>
<dbReference type="VEuPathDB" id="FungiDB:BDEG_23311"/>
<feature type="modified residue" description="N6-(pyridoxal phosphate)lysine" evidence="7">
    <location>
        <position position="431"/>
    </location>
</feature>
<dbReference type="InterPro" id="IPR015422">
    <property type="entry name" value="PyrdxlP-dep_Trfase_small"/>
</dbReference>
<dbReference type="InterPro" id="IPR015421">
    <property type="entry name" value="PyrdxlP-dep_Trfase_major"/>
</dbReference>
<dbReference type="SUPFAM" id="SSF53383">
    <property type="entry name" value="PLP-dependent transferases"/>
    <property type="match status" value="1"/>
</dbReference>
<organism evidence="8 9">
    <name type="scientific">Batrachochytrium dendrobatidis (strain JEL423)</name>
    <dbReference type="NCBI Taxonomy" id="403673"/>
    <lineage>
        <taxon>Eukaryota</taxon>
        <taxon>Fungi</taxon>
        <taxon>Fungi incertae sedis</taxon>
        <taxon>Chytridiomycota</taxon>
        <taxon>Chytridiomycota incertae sedis</taxon>
        <taxon>Chytridiomycetes</taxon>
        <taxon>Rhizophydiales</taxon>
        <taxon>Rhizophydiales incertae sedis</taxon>
        <taxon>Batrachochytrium</taxon>
    </lineage>
</organism>
<dbReference type="GO" id="GO:0019752">
    <property type="term" value="P:carboxylic acid metabolic process"/>
    <property type="evidence" value="ECO:0007669"/>
    <property type="project" value="InterPro"/>
</dbReference>
<evidence type="ECO:0000256" key="5">
    <source>
        <dbReference type="ARBA" id="ARBA00038965"/>
    </source>
</evidence>
<sequence>MQTTAHISTAEASLHINHKDTDEGFEDDYPEEFPFWYSFPSGEQHIDRHQQKLLFESSSASKAVFPLDLFLKQRSSVDLRIRNDSTVAFDDNHQSFHNQDSVLHYFVPTTKSEKLLDQYISGVIEAFLDEPAPIYATAVSRTHSLTGKFGGLSIPDGNRSSVADLESYLNHLKLNVIDKSTRTGSSKMIGHMTTALPFFHRPLARLLAALNQNVVKIETASTFTNLERQTLAMLHKAFFGSSDEFYTRYAYAPEYALGVMASGGTIANITALWIARNKALAVNAANGCRGIDKEGYISAMLKYGYKRAVIIGSTLMHYSFKKAADLLGLGEEGLVLIPVDDAFRMRIDVLKAKVEKCVAENTLVIAIVGISGTTETGSIDPLLDIACIAHKYHIHFHVDAAWGGPLIFSPEHSSKLAGISQADTITVDGHKQLYTPMGLGILLAKCPSLVTFIRKTAGYVIRHDSPDLGKFTLEGSRPANVLYLHASLNLLGKQGLGTLMTRSVTVVKQMAVRLNLHPSQSFQTLHEPMSNVLLYRYIPSDLRESIADGTYVPNPEDEDRVSEVTKRLQIYQASCIPSDAVFPEVSTHATDESTNGEAGLHSQQNQLQGGFVSRTRVLFKGFHVNALRVVVANPLTTWRDVEGVISDQLKMGAMIEEEMKREQMVKRVRDMYPMHRPNAVVPDSAKSCTALAACDGTDTCKPDDKIEWWPGWPFDL</sequence>
<evidence type="ECO:0000256" key="3">
    <source>
        <dbReference type="ARBA" id="ARBA00023239"/>
    </source>
</evidence>
<dbReference type="GO" id="GO:0008117">
    <property type="term" value="F:sphinganine-1-phosphate aldolase activity"/>
    <property type="evidence" value="ECO:0007669"/>
    <property type="project" value="UniProtKB-EC"/>
</dbReference>
<dbReference type="Pfam" id="PF00282">
    <property type="entry name" value="Pyridoxal_deC"/>
    <property type="match status" value="1"/>
</dbReference>
<dbReference type="GO" id="GO:0030149">
    <property type="term" value="P:sphingolipid catabolic process"/>
    <property type="evidence" value="ECO:0007669"/>
    <property type="project" value="TreeGrafter"/>
</dbReference>
<dbReference type="EC" id="4.1.2.27" evidence="5"/>
<keyword evidence="2 7" id="KW-0663">Pyridoxal phosphate</keyword>